<dbReference type="EC" id="2.7.13.3" evidence="3"/>
<dbReference type="SUPFAM" id="SSF47384">
    <property type="entry name" value="Homodimeric domain of signal transducing histidine kinase"/>
    <property type="match status" value="1"/>
</dbReference>
<dbReference type="InterPro" id="IPR004358">
    <property type="entry name" value="Sig_transdc_His_kin-like_C"/>
</dbReference>
<evidence type="ECO:0000256" key="10">
    <source>
        <dbReference type="ARBA" id="ARBA00023136"/>
    </source>
</evidence>
<dbReference type="InterPro" id="IPR050428">
    <property type="entry name" value="TCS_sensor_his_kinase"/>
</dbReference>
<dbReference type="SMART" id="SM00387">
    <property type="entry name" value="HATPase_c"/>
    <property type="match status" value="1"/>
</dbReference>
<evidence type="ECO:0000256" key="2">
    <source>
        <dbReference type="ARBA" id="ARBA00004236"/>
    </source>
</evidence>
<evidence type="ECO:0000256" key="6">
    <source>
        <dbReference type="ARBA" id="ARBA00022692"/>
    </source>
</evidence>
<dbReference type="RefSeq" id="WP_190256659.1">
    <property type="nucleotide sequence ID" value="NZ_BMPI01000078.1"/>
</dbReference>
<name>A0A917UDK9_9ACTN</name>
<evidence type="ECO:0000256" key="9">
    <source>
        <dbReference type="ARBA" id="ARBA00023012"/>
    </source>
</evidence>
<evidence type="ECO:0000313" key="14">
    <source>
        <dbReference type="Proteomes" id="UP000642070"/>
    </source>
</evidence>
<dbReference type="SMART" id="SM00388">
    <property type="entry name" value="HisKA"/>
    <property type="match status" value="1"/>
</dbReference>
<dbReference type="SUPFAM" id="SSF55874">
    <property type="entry name" value="ATPase domain of HSP90 chaperone/DNA topoisomerase II/histidine kinase"/>
    <property type="match status" value="1"/>
</dbReference>
<dbReference type="CDD" id="cd00082">
    <property type="entry name" value="HisKA"/>
    <property type="match status" value="1"/>
</dbReference>
<keyword evidence="4" id="KW-0597">Phosphoprotein</keyword>
<comment type="catalytic activity">
    <reaction evidence="1">
        <text>ATP + protein L-histidine = ADP + protein N-phospho-L-histidine.</text>
        <dbReference type="EC" id="2.7.13.3"/>
    </reaction>
</comment>
<evidence type="ECO:0000259" key="12">
    <source>
        <dbReference type="PROSITE" id="PS50109"/>
    </source>
</evidence>
<dbReference type="Proteomes" id="UP000642070">
    <property type="component" value="Unassembled WGS sequence"/>
</dbReference>
<evidence type="ECO:0000256" key="8">
    <source>
        <dbReference type="ARBA" id="ARBA00022989"/>
    </source>
</evidence>
<evidence type="ECO:0000256" key="11">
    <source>
        <dbReference type="SAM" id="Phobius"/>
    </source>
</evidence>
<dbReference type="PROSITE" id="PS50109">
    <property type="entry name" value="HIS_KIN"/>
    <property type="match status" value="1"/>
</dbReference>
<keyword evidence="8 11" id="KW-1133">Transmembrane helix</keyword>
<evidence type="ECO:0000256" key="3">
    <source>
        <dbReference type="ARBA" id="ARBA00012438"/>
    </source>
</evidence>
<dbReference type="PANTHER" id="PTHR45436">
    <property type="entry name" value="SENSOR HISTIDINE KINASE YKOH"/>
    <property type="match status" value="1"/>
</dbReference>
<keyword evidence="9" id="KW-0902">Two-component regulatory system</keyword>
<evidence type="ECO:0000256" key="7">
    <source>
        <dbReference type="ARBA" id="ARBA00022777"/>
    </source>
</evidence>
<dbReference type="PRINTS" id="PR00344">
    <property type="entry name" value="BCTRLSENSOR"/>
</dbReference>
<feature type="domain" description="Histidine kinase" evidence="12">
    <location>
        <begin position="225"/>
        <end position="423"/>
    </location>
</feature>
<evidence type="ECO:0000256" key="4">
    <source>
        <dbReference type="ARBA" id="ARBA00022553"/>
    </source>
</evidence>
<evidence type="ECO:0000256" key="5">
    <source>
        <dbReference type="ARBA" id="ARBA00022679"/>
    </source>
</evidence>
<dbReference type="Pfam" id="PF00512">
    <property type="entry name" value="HisKA"/>
    <property type="match status" value="1"/>
</dbReference>
<dbReference type="InterPro" id="IPR003661">
    <property type="entry name" value="HisK_dim/P_dom"/>
</dbReference>
<dbReference type="PANTHER" id="PTHR45436:SF5">
    <property type="entry name" value="SENSOR HISTIDINE KINASE TRCS"/>
    <property type="match status" value="1"/>
</dbReference>
<dbReference type="GO" id="GO:0005886">
    <property type="term" value="C:plasma membrane"/>
    <property type="evidence" value="ECO:0007669"/>
    <property type="project" value="UniProtKB-SubCell"/>
</dbReference>
<dbReference type="AlphaFoldDB" id="A0A917UDK9"/>
<dbReference type="InterPro" id="IPR003594">
    <property type="entry name" value="HATPase_dom"/>
</dbReference>
<dbReference type="Pfam" id="PF02518">
    <property type="entry name" value="HATPase_c"/>
    <property type="match status" value="1"/>
</dbReference>
<comment type="subcellular location">
    <subcellularLocation>
        <location evidence="2">Cell membrane</location>
    </subcellularLocation>
</comment>
<reference evidence="13" key="1">
    <citation type="journal article" date="2014" name="Int. J. Syst. Evol. Microbiol.">
        <title>Complete genome sequence of Corynebacterium casei LMG S-19264T (=DSM 44701T), isolated from a smear-ripened cheese.</title>
        <authorList>
            <consortium name="US DOE Joint Genome Institute (JGI-PGF)"/>
            <person name="Walter F."/>
            <person name="Albersmeier A."/>
            <person name="Kalinowski J."/>
            <person name="Ruckert C."/>
        </authorList>
    </citation>
    <scope>NUCLEOTIDE SEQUENCE</scope>
    <source>
        <strain evidence="13">JCM 19831</strain>
    </source>
</reference>
<proteinExistence type="predicted"/>
<evidence type="ECO:0000256" key="1">
    <source>
        <dbReference type="ARBA" id="ARBA00000085"/>
    </source>
</evidence>
<feature type="transmembrane region" description="Helical" evidence="11">
    <location>
        <begin position="182"/>
        <end position="205"/>
    </location>
</feature>
<organism evidence="13 14">
    <name type="scientific">Dactylosporangium sucinum</name>
    <dbReference type="NCBI Taxonomy" id="1424081"/>
    <lineage>
        <taxon>Bacteria</taxon>
        <taxon>Bacillati</taxon>
        <taxon>Actinomycetota</taxon>
        <taxon>Actinomycetes</taxon>
        <taxon>Micromonosporales</taxon>
        <taxon>Micromonosporaceae</taxon>
        <taxon>Dactylosporangium</taxon>
    </lineage>
</organism>
<keyword evidence="6 11" id="KW-0812">Transmembrane</keyword>
<dbReference type="InterPro" id="IPR036890">
    <property type="entry name" value="HATPase_C_sf"/>
</dbReference>
<accession>A0A917UDK9</accession>
<keyword evidence="14" id="KW-1185">Reference proteome</keyword>
<dbReference type="InterPro" id="IPR036097">
    <property type="entry name" value="HisK_dim/P_sf"/>
</dbReference>
<keyword evidence="10 11" id="KW-0472">Membrane</keyword>
<gene>
    <name evidence="13" type="ORF">GCM10007977_094950</name>
</gene>
<protein>
    <recommendedName>
        <fullName evidence="3">histidine kinase</fullName>
        <ecNumber evidence="3">2.7.13.3</ecNumber>
    </recommendedName>
</protein>
<keyword evidence="7" id="KW-0418">Kinase</keyword>
<dbReference type="Gene3D" id="3.30.565.10">
    <property type="entry name" value="Histidine kinase-like ATPase, C-terminal domain"/>
    <property type="match status" value="1"/>
</dbReference>
<dbReference type="InterPro" id="IPR005467">
    <property type="entry name" value="His_kinase_dom"/>
</dbReference>
<comment type="caution">
    <text evidence="13">The sequence shown here is derived from an EMBL/GenBank/DDBJ whole genome shotgun (WGS) entry which is preliminary data.</text>
</comment>
<sequence length="433" mass="45993">MTTSSAQLRRLQTADRLRALRITMVVVFTAFSLAGLTGMALVGITVDHHQREKALLSDLRITSGAVLSLIYREAGTLRMTGVADAIGTRATGVYVFEKRGDELGAALARPGRTVGVPTIRLEAAARTSMGNKMEVIGKVTASDGTMQQMLSVPFSLANLAHPAGAVVVTIDAQASVAAQRSLAFALFGGSVAFSLFLAAAGYYLARRSTRAVELALSQQERFLADAAHELRTPLTAIRMHAEAAIQPASQHQALRKVIHAVDRLTWSVEALLTRAKLIAGTRPVQAQDFRLDQLVSEILSESGLPPHRVVADLPATVCHGDPAVLRIAIRNLVENAIGHGAVGDEPAHLEVMVGPDEVTIRDHGPGLGGRADVRERFASGSALGTGLGLSIVDWAIQLHKGQLELGDHPGGGTIARIRIGSRQRGDLHHSQTK</sequence>
<feature type="transmembrane region" description="Helical" evidence="11">
    <location>
        <begin position="20"/>
        <end position="44"/>
    </location>
</feature>
<reference evidence="13" key="2">
    <citation type="submission" date="2020-09" db="EMBL/GenBank/DDBJ databases">
        <authorList>
            <person name="Sun Q."/>
            <person name="Ohkuma M."/>
        </authorList>
    </citation>
    <scope>NUCLEOTIDE SEQUENCE</scope>
    <source>
        <strain evidence="13">JCM 19831</strain>
    </source>
</reference>
<dbReference type="GO" id="GO:0000155">
    <property type="term" value="F:phosphorelay sensor kinase activity"/>
    <property type="evidence" value="ECO:0007669"/>
    <property type="project" value="InterPro"/>
</dbReference>
<dbReference type="EMBL" id="BMPI01000078">
    <property type="protein sequence ID" value="GGM78440.1"/>
    <property type="molecule type" value="Genomic_DNA"/>
</dbReference>
<keyword evidence="5" id="KW-0808">Transferase</keyword>
<dbReference type="Gene3D" id="1.10.287.130">
    <property type="match status" value="1"/>
</dbReference>
<evidence type="ECO:0000313" key="13">
    <source>
        <dbReference type="EMBL" id="GGM78440.1"/>
    </source>
</evidence>